<evidence type="ECO:0000256" key="2">
    <source>
        <dbReference type="ARBA" id="ARBA00022741"/>
    </source>
</evidence>
<dbReference type="InterPro" id="IPR014606">
    <property type="entry name" value="Heptose_7-P_kinase"/>
</dbReference>
<comment type="similarity">
    <text evidence="5">Belongs to the GHMP kinase family.</text>
</comment>
<evidence type="ECO:0000313" key="9">
    <source>
        <dbReference type="Proteomes" id="UP001519535"/>
    </source>
</evidence>
<evidence type="ECO:0000256" key="3">
    <source>
        <dbReference type="ARBA" id="ARBA00022777"/>
    </source>
</evidence>
<dbReference type="PANTHER" id="PTHR32463:SF0">
    <property type="entry name" value="L-FUCOSE KINASE"/>
    <property type="match status" value="1"/>
</dbReference>
<comment type="caution">
    <text evidence="8">The sequence shown here is derived from an EMBL/GenBank/DDBJ whole genome shotgun (WGS) entry which is preliminary data.</text>
</comment>
<evidence type="ECO:0000256" key="5">
    <source>
        <dbReference type="ARBA" id="ARBA00038121"/>
    </source>
</evidence>
<dbReference type="PANTHER" id="PTHR32463">
    <property type="entry name" value="L-FUCOSE KINASE"/>
    <property type="match status" value="1"/>
</dbReference>
<dbReference type="Pfam" id="PF00288">
    <property type="entry name" value="GHMP_kinases_N"/>
    <property type="match status" value="1"/>
</dbReference>
<dbReference type="InterPro" id="IPR006204">
    <property type="entry name" value="GHMP_kinase_N_dom"/>
</dbReference>
<keyword evidence="4" id="KW-0067">ATP-binding</keyword>
<feature type="domain" description="GHMP kinase C-terminal" evidence="7">
    <location>
        <begin position="239"/>
        <end position="317"/>
    </location>
</feature>
<accession>A0ABS5RJ63</accession>
<evidence type="ECO:0000313" key="8">
    <source>
        <dbReference type="EMBL" id="MBS9533511.1"/>
    </source>
</evidence>
<sequence>MYVRSKAPLRISFAGGGTDVPPFPCAAGGAVVSCAIARYAYAGLIRRATEQPSAAPRSIQVGLFDRADGTGRPNADPFLDAVVNRFAPRDEFSTDFDVLSGCDAPVGSGLGRSSTVMVALVGLLNEYSRRGLTPPELAQLAYQIERKDLALAGGLQDYYSAVYGGLNYLTFTDSGVEVQPLAVSGQLLDELEDRLLLCFVNLTRDSGRIIEAQRDSLTVGNRTVFEAMTQQRGYADEMKRLFEAGKLAEAGELLHEAWECKKKFTSMISTPAVDEAYEIARKHGALGGKLTGAGGGGFLLLYCPMERRSDIATAMSRAGLRPEPVKLDNAGVRAWSADHGPTRTFEYGFG</sequence>
<feature type="domain" description="GHMP kinase N-terminal" evidence="6">
    <location>
        <begin position="94"/>
        <end position="165"/>
    </location>
</feature>
<dbReference type="Pfam" id="PF08544">
    <property type="entry name" value="GHMP_kinases_C"/>
    <property type="match status" value="1"/>
</dbReference>
<dbReference type="PROSITE" id="PS51257">
    <property type="entry name" value="PROKAR_LIPOPROTEIN"/>
    <property type="match status" value="1"/>
</dbReference>
<reference evidence="8 9" key="1">
    <citation type="submission" date="2021-05" db="EMBL/GenBank/DDBJ databases">
        <title>Mycobacterium acidophilum sp. nov., an extremely acid-tolerant member of the genus Mycobacterium.</title>
        <authorList>
            <person name="Xia J."/>
        </authorList>
    </citation>
    <scope>NUCLEOTIDE SEQUENCE [LARGE SCALE GENOMIC DNA]</scope>
    <source>
        <strain evidence="8 9">M1</strain>
    </source>
</reference>
<keyword evidence="2" id="KW-0547">Nucleotide-binding</keyword>
<evidence type="ECO:0000256" key="1">
    <source>
        <dbReference type="ARBA" id="ARBA00022679"/>
    </source>
</evidence>
<proteinExistence type="inferred from homology"/>
<dbReference type="SUPFAM" id="SSF54211">
    <property type="entry name" value="Ribosomal protein S5 domain 2-like"/>
    <property type="match status" value="1"/>
</dbReference>
<dbReference type="PRINTS" id="PR00960">
    <property type="entry name" value="LMBPPROTEIN"/>
</dbReference>
<dbReference type="EMBL" id="JAHCLR010000012">
    <property type="protein sequence ID" value="MBS9533511.1"/>
    <property type="molecule type" value="Genomic_DNA"/>
</dbReference>
<keyword evidence="9" id="KW-1185">Reference proteome</keyword>
<dbReference type="InterPro" id="IPR020568">
    <property type="entry name" value="Ribosomal_Su5_D2-typ_SF"/>
</dbReference>
<dbReference type="PIRSF" id="PIRSF036406">
    <property type="entry name" value="Hept_kin"/>
    <property type="match status" value="1"/>
</dbReference>
<evidence type="ECO:0000259" key="7">
    <source>
        <dbReference type="Pfam" id="PF08544"/>
    </source>
</evidence>
<dbReference type="InterPro" id="IPR001174">
    <property type="entry name" value="HddA/FKP"/>
</dbReference>
<dbReference type="Proteomes" id="UP001519535">
    <property type="component" value="Unassembled WGS sequence"/>
</dbReference>
<dbReference type="InterPro" id="IPR013750">
    <property type="entry name" value="GHMP_kinase_C_dom"/>
</dbReference>
<gene>
    <name evidence="8" type="ORF">KIH27_07910</name>
</gene>
<organism evidence="8 9">
    <name type="scientific">Mycolicibacter acidiphilus</name>
    <dbReference type="NCBI Taxonomy" id="2835306"/>
    <lineage>
        <taxon>Bacteria</taxon>
        <taxon>Bacillati</taxon>
        <taxon>Actinomycetota</taxon>
        <taxon>Actinomycetes</taxon>
        <taxon>Mycobacteriales</taxon>
        <taxon>Mycobacteriaceae</taxon>
        <taxon>Mycolicibacter</taxon>
    </lineage>
</organism>
<name>A0ABS5RJ63_9MYCO</name>
<evidence type="ECO:0000259" key="6">
    <source>
        <dbReference type="Pfam" id="PF00288"/>
    </source>
</evidence>
<evidence type="ECO:0000256" key="4">
    <source>
        <dbReference type="ARBA" id="ARBA00022840"/>
    </source>
</evidence>
<dbReference type="InterPro" id="IPR052203">
    <property type="entry name" value="GHMP_Kinase-Related"/>
</dbReference>
<keyword evidence="3 8" id="KW-0418">Kinase</keyword>
<dbReference type="GO" id="GO:0016301">
    <property type="term" value="F:kinase activity"/>
    <property type="evidence" value="ECO:0007669"/>
    <property type="project" value="UniProtKB-KW"/>
</dbReference>
<dbReference type="SUPFAM" id="SSF55060">
    <property type="entry name" value="GHMP Kinase, C-terminal domain"/>
    <property type="match status" value="1"/>
</dbReference>
<dbReference type="Gene3D" id="3.30.230.120">
    <property type="match status" value="1"/>
</dbReference>
<dbReference type="RefSeq" id="WP_214092395.1">
    <property type="nucleotide sequence ID" value="NZ_JAHCLR010000012.1"/>
</dbReference>
<dbReference type="InterPro" id="IPR036554">
    <property type="entry name" value="GHMP_kinase_C_sf"/>
</dbReference>
<protein>
    <submittedName>
        <fullName evidence="8">GHMP kinase</fullName>
    </submittedName>
</protein>
<keyword evidence="1" id="KW-0808">Transferase</keyword>